<dbReference type="AlphaFoldDB" id="A0A2P2N9V9"/>
<dbReference type="EMBL" id="GGEC01058742">
    <property type="protein sequence ID" value="MBX39226.1"/>
    <property type="molecule type" value="Transcribed_RNA"/>
</dbReference>
<reference evidence="1" key="1">
    <citation type="submission" date="2018-02" db="EMBL/GenBank/DDBJ databases">
        <title>Rhizophora mucronata_Transcriptome.</title>
        <authorList>
            <person name="Meera S.P."/>
            <person name="Sreeshan A."/>
            <person name="Augustine A."/>
        </authorList>
    </citation>
    <scope>NUCLEOTIDE SEQUENCE</scope>
    <source>
        <tissue evidence="1">Leaf</tissue>
    </source>
</reference>
<name>A0A2P2N9V9_RHIMU</name>
<proteinExistence type="predicted"/>
<accession>A0A2P2N9V9</accession>
<evidence type="ECO:0000313" key="1">
    <source>
        <dbReference type="EMBL" id="MBX39226.1"/>
    </source>
</evidence>
<sequence length="47" mass="5622">MPNVPVLLCLIKVFYSGCKLFFYENSKLGLTSFTHLYEEYSWLKWVI</sequence>
<organism evidence="1">
    <name type="scientific">Rhizophora mucronata</name>
    <name type="common">Asiatic mangrove</name>
    <dbReference type="NCBI Taxonomy" id="61149"/>
    <lineage>
        <taxon>Eukaryota</taxon>
        <taxon>Viridiplantae</taxon>
        <taxon>Streptophyta</taxon>
        <taxon>Embryophyta</taxon>
        <taxon>Tracheophyta</taxon>
        <taxon>Spermatophyta</taxon>
        <taxon>Magnoliopsida</taxon>
        <taxon>eudicotyledons</taxon>
        <taxon>Gunneridae</taxon>
        <taxon>Pentapetalae</taxon>
        <taxon>rosids</taxon>
        <taxon>fabids</taxon>
        <taxon>Malpighiales</taxon>
        <taxon>Rhizophoraceae</taxon>
        <taxon>Rhizophora</taxon>
    </lineage>
</organism>
<protein>
    <submittedName>
        <fullName evidence="1">Uncharacterized protein</fullName>
    </submittedName>
</protein>